<comment type="caution">
    <text evidence="1">The sequence shown here is derived from an EMBL/GenBank/DDBJ whole genome shotgun (WGS) entry which is preliminary data.</text>
</comment>
<organism evidence="1 2">
    <name type="scientific">Cichorium intybus</name>
    <name type="common">Chicory</name>
    <dbReference type="NCBI Taxonomy" id="13427"/>
    <lineage>
        <taxon>Eukaryota</taxon>
        <taxon>Viridiplantae</taxon>
        <taxon>Streptophyta</taxon>
        <taxon>Embryophyta</taxon>
        <taxon>Tracheophyta</taxon>
        <taxon>Spermatophyta</taxon>
        <taxon>Magnoliopsida</taxon>
        <taxon>eudicotyledons</taxon>
        <taxon>Gunneridae</taxon>
        <taxon>Pentapetalae</taxon>
        <taxon>asterids</taxon>
        <taxon>campanulids</taxon>
        <taxon>Asterales</taxon>
        <taxon>Asteraceae</taxon>
        <taxon>Cichorioideae</taxon>
        <taxon>Cichorieae</taxon>
        <taxon>Cichoriinae</taxon>
        <taxon>Cichorium</taxon>
    </lineage>
</organism>
<evidence type="ECO:0000313" key="2">
    <source>
        <dbReference type="Proteomes" id="UP001055811"/>
    </source>
</evidence>
<evidence type="ECO:0000313" key="1">
    <source>
        <dbReference type="EMBL" id="KAI3739835.1"/>
    </source>
</evidence>
<sequence>MASVIATIENALDIQGFPGSEFLGSTNITAGGFLNLHPSELLKFPFQPEKLSRCSLQLTNKTDQFIAFKVQTTNPMESYVTPKNGIILPRSVCNAIVTIKPQNEAPSDMQCKCKFKVLSTIAPNGATKKDITISMFDKEDDNVVEELKLRAVYVPVLEESSEDSSLKENMESELFIA</sequence>
<proteinExistence type="predicted"/>
<name>A0ACB9D071_CICIN</name>
<accession>A0ACB9D071</accession>
<reference evidence="1 2" key="2">
    <citation type="journal article" date="2022" name="Mol. Ecol. Resour.">
        <title>The genomes of chicory, endive, great burdock and yacon provide insights into Asteraceae paleo-polyploidization history and plant inulin production.</title>
        <authorList>
            <person name="Fan W."/>
            <person name="Wang S."/>
            <person name="Wang H."/>
            <person name="Wang A."/>
            <person name="Jiang F."/>
            <person name="Liu H."/>
            <person name="Zhao H."/>
            <person name="Xu D."/>
            <person name="Zhang Y."/>
        </authorList>
    </citation>
    <scope>NUCLEOTIDE SEQUENCE [LARGE SCALE GENOMIC DNA]</scope>
    <source>
        <strain evidence="2">cv. Punajuju</strain>
        <tissue evidence="1">Leaves</tissue>
    </source>
</reference>
<dbReference type="Proteomes" id="UP001055811">
    <property type="component" value="Linkage Group LG05"/>
</dbReference>
<reference evidence="2" key="1">
    <citation type="journal article" date="2022" name="Mol. Ecol. Resour.">
        <title>The genomes of chicory, endive, great burdock and yacon provide insights into Asteraceae palaeo-polyploidization history and plant inulin production.</title>
        <authorList>
            <person name="Fan W."/>
            <person name="Wang S."/>
            <person name="Wang H."/>
            <person name="Wang A."/>
            <person name="Jiang F."/>
            <person name="Liu H."/>
            <person name="Zhao H."/>
            <person name="Xu D."/>
            <person name="Zhang Y."/>
        </authorList>
    </citation>
    <scope>NUCLEOTIDE SEQUENCE [LARGE SCALE GENOMIC DNA]</scope>
    <source>
        <strain evidence="2">cv. Punajuju</strain>
    </source>
</reference>
<keyword evidence="2" id="KW-1185">Reference proteome</keyword>
<gene>
    <name evidence="1" type="ORF">L2E82_30247</name>
</gene>
<protein>
    <submittedName>
        <fullName evidence="1">Uncharacterized protein</fullName>
    </submittedName>
</protein>
<dbReference type="EMBL" id="CM042013">
    <property type="protein sequence ID" value="KAI3739835.1"/>
    <property type="molecule type" value="Genomic_DNA"/>
</dbReference>